<comment type="caution">
    <text evidence="6">The sequence shown here is derived from an EMBL/GenBank/DDBJ whole genome shotgun (WGS) entry which is preliminary data.</text>
</comment>
<reference evidence="6 7" key="1">
    <citation type="journal article" date="2024" name="Appl. Microbiol. Biotechnol.">
        <title>Biosynthetic gene clusters with biotechnological applications in novel Antarctic isolates from Actinomycetota.</title>
        <authorList>
            <person name="Bruna P."/>
            <person name="Nunez-Montero K."/>
            <person name="Contreras M.J."/>
            <person name="Leal K."/>
            <person name="Garcia M."/>
            <person name="Abanto M."/>
            <person name="Barrientos L."/>
        </authorList>
    </citation>
    <scope>NUCLEOTIDE SEQUENCE [LARGE SCALE GENOMIC DNA]</scope>
    <source>
        <strain evidence="6 7">Se16.17</strain>
    </source>
</reference>
<dbReference type="SUPFAM" id="SSF51905">
    <property type="entry name" value="FAD/NAD(P)-binding domain"/>
    <property type="match status" value="1"/>
</dbReference>
<dbReference type="InterPro" id="IPR050315">
    <property type="entry name" value="FAD-oxidoreductase_2"/>
</dbReference>
<dbReference type="PANTHER" id="PTHR43400">
    <property type="entry name" value="FUMARATE REDUCTASE"/>
    <property type="match status" value="1"/>
</dbReference>
<dbReference type="SUPFAM" id="SSF56425">
    <property type="entry name" value="Succinate dehydrogenase/fumarate reductase flavoprotein, catalytic domain"/>
    <property type="match status" value="1"/>
</dbReference>
<evidence type="ECO:0000256" key="3">
    <source>
        <dbReference type="ARBA" id="ARBA00022827"/>
    </source>
</evidence>
<name>A0ABV0GY58_PAENI</name>
<dbReference type="Gene3D" id="3.90.700.10">
    <property type="entry name" value="Succinate dehydrogenase/fumarate reductase flavoprotein, catalytic domain"/>
    <property type="match status" value="1"/>
</dbReference>
<evidence type="ECO:0000256" key="2">
    <source>
        <dbReference type="ARBA" id="ARBA00022630"/>
    </source>
</evidence>
<comment type="cofactor">
    <cofactor evidence="1">
        <name>FAD</name>
        <dbReference type="ChEBI" id="CHEBI:57692"/>
    </cofactor>
</comment>
<dbReference type="Proteomes" id="UP001448614">
    <property type="component" value="Unassembled WGS sequence"/>
</dbReference>
<evidence type="ECO:0000256" key="1">
    <source>
        <dbReference type="ARBA" id="ARBA00001974"/>
    </source>
</evidence>
<dbReference type="InterPro" id="IPR027477">
    <property type="entry name" value="Succ_DH/fumarate_Rdtase_cat_sf"/>
</dbReference>
<evidence type="ECO:0000256" key="4">
    <source>
        <dbReference type="ARBA" id="ARBA00023002"/>
    </source>
</evidence>
<dbReference type="RefSeq" id="WP_026540375.1">
    <property type="nucleotide sequence ID" value="NZ_JBBMFV010000004.1"/>
</dbReference>
<sequence>MKQFQPKDLIVVGCGAGGLSAAVSFLEKRPGSEVVVLERAARADRGGNTRWTKGFFRLREDGSPTEDFAERIDRYSLGQADSAIVEKLTDEAQQTVAWAQSNGVEMGLAETYFLTSKGSRMMPRGGGAAVVEALAARFEQLGGQIEYEAAAVDLIIEAGRIVGVSGLDANELETSWRAPAVVLATGGFQGNKELLAHHLGERGRSLETICPGGANNRGEGISMALKAGAGQAGQFDMFHGEPSDPRTTKAEALVMIYPYGILVNSEGRRFLDEGKDSVDETFEDVAYHIWRDANQQAYLIVDQLLLQSDYKKAVLSETEPILADSLEELAVSLGIEPSELAATVQTYNSACHPGPLDVTVKDGVATQNLNPPKSNWARPISKGPFGAWPMASVITFTFGGVKTDTAGRAVTTDGEPIPGLYVVGEAAGLYHHSYPGASSMLRAMVFGRLAAADAAAKHIGNSKESYAYNV</sequence>
<keyword evidence="3" id="KW-0274">FAD</keyword>
<dbReference type="InterPro" id="IPR036188">
    <property type="entry name" value="FAD/NAD-bd_sf"/>
</dbReference>
<accession>A0ABV0GY58</accession>
<dbReference type="Pfam" id="PF00890">
    <property type="entry name" value="FAD_binding_2"/>
    <property type="match status" value="1"/>
</dbReference>
<dbReference type="EMBL" id="JBBMFV010000004">
    <property type="protein sequence ID" value="MEO3943377.1"/>
    <property type="molecule type" value="Genomic_DNA"/>
</dbReference>
<feature type="domain" description="FAD-dependent oxidoreductase 2 FAD-binding" evidence="5">
    <location>
        <begin position="8"/>
        <end position="440"/>
    </location>
</feature>
<gene>
    <name evidence="6" type="ORF">V3C41_20080</name>
</gene>
<proteinExistence type="predicted"/>
<keyword evidence="4" id="KW-0560">Oxidoreductase</keyword>
<evidence type="ECO:0000313" key="7">
    <source>
        <dbReference type="Proteomes" id="UP001448614"/>
    </source>
</evidence>
<dbReference type="InterPro" id="IPR003953">
    <property type="entry name" value="FAD-dep_OxRdtase_2_FAD-bd"/>
</dbReference>
<evidence type="ECO:0000313" key="6">
    <source>
        <dbReference type="EMBL" id="MEO3943377.1"/>
    </source>
</evidence>
<protein>
    <submittedName>
        <fullName evidence="6">FAD-dependent oxidoreductase</fullName>
    </submittedName>
</protein>
<evidence type="ECO:0000259" key="5">
    <source>
        <dbReference type="Pfam" id="PF00890"/>
    </source>
</evidence>
<keyword evidence="2" id="KW-0285">Flavoprotein</keyword>
<organism evidence="6 7">
    <name type="scientific">Paenarthrobacter nicotinovorans</name>
    <name type="common">Arthrobacter nicotinovorans</name>
    <dbReference type="NCBI Taxonomy" id="29320"/>
    <lineage>
        <taxon>Bacteria</taxon>
        <taxon>Bacillati</taxon>
        <taxon>Actinomycetota</taxon>
        <taxon>Actinomycetes</taxon>
        <taxon>Micrococcales</taxon>
        <taxon>Micrococcaceae</taxon>
        <taxon>Paenarthrobacter</taxon>
    </lineage>
</organism>
<dbReference type="PANTHER" id="PTHR43400:SF7">
    <property type="entry name" value="FAD-DEPENDENT OXIDOREDUCTASE 2 FAD BINDING DOMAIN-CONTAINING PROTEIN"/>
    <property type="match status" value="1"/>
</dbReference>
<dbReference type="Gene3D" id="3.50.50.60">
    <property type="entry name" value="FAD/NAD(P)-binding domain"/>
    <property type="match status" value="1"/>
</dbReference>
<keyword evidence="7" id="KW-1185">Reference proteome</keyword>